<organism evidence="2 3">
    <name type="scientific">Streptomyces albiaxialis</name>
    <dbReference type="NCBI Taxonomy" id="329523"/>
    <lineage>
        <taxon>Bacteria</taxon>
        <taxon>Bacillati</taxon>
        <taxon>Actinomycetota</taxon>
        <taxon>Actinomycetes</taxon>
        <taxon>Kitasatosporales</taxon>
        <taxon>Streptomycetaceae</taxon>
        <taxon>Streptomyces</taxon>
    </lineage>
</organism>
<sequence length="143" mass="16132">MTDTATPEQVFREGLRLLEQNDFDAWTGLFAEDGVMEFPYAPEGAPRRVEGREGIAAYMRPFPEHMEVHELKDIVIHTTGDPRTAVVEFSSAGRAVATDEPFALSYVVFLTVDEHGRITRYRDYWNPLDAPASLRAGWERTGA</sequence>
<dbReference type="EMBL" id="BAAAPE010000013">
    <property type="protein sequence ID" value="GAA2086045.1"/>
    <property type="molecule type" value="Genomic_DNA"/>
</dbReference>
<evidence type="ECO:0000259" key="1">
    <source>
        <dbReference type="Pfam" id="PF12680"/>
    </source>
</evidence>
<dbReference type="SUPFAM" id="SSF54427">
    <property type="entry name" value="NTF2-like"/>
    <property type="match status" value="1"/>
</dbReference>
<dbReference type="CDD" id="cd00531">
    <property type="entry name" value="NTF2_like"/>
    <property type="match status" value="1"/>
</dbReference>
<accession>A0ABN2W806</accession>
<proteinExistence type="predicted"/>
<dbReference type="Pfam" id="PF12680">
    <property type="entry name" value="SnoaL_2"/>
    <property type="match status" value="1"/>
</dbReference>
<feature type="domain" description="SnoaL-like" evidence="1">
    <location>
        <begin position="15"/>
        <end position="121"/>
    </location>
</feature>
<dbReference type="Gene3D" id="3.10.450.50">
    <property type="match status" value="1"/>
</dbReference>
<name>A0ABN2W806_9ACTN</name>
<protein>
    <submittedName>
        <fullName evidence="2">Nuclear transport factor 2 family protein</fullName>
    </submittedName>
</protein>
<dbReference type="InterPro" id="IPR032710">
    <property type="entry name" value="NTF2-like_dom_sf"/>
</dbReference>
<keyword evidence="3" id="KW-1185">Reference proteome</keyword>
<reference evidence="2 3" key="1">
    <citation type="journal article" date="2019" name="Int. J. Syst. Evol. Microbiol.">
        <title>The Global Catalogue of Microorganisms (GCM) 10K type strain sequencing project: providing services to taxonomists for standard genome sequencing and annotation.</title>
        <authorList>
            <consortium name="The Broad Institute Genomics Platform"/>
            <consortium name="The Broad Institute Genome Sequencing Center for Infectious Disease"/>
            <person name="Wu L."/>
            <person name="Ma J."/>
        </authorList>
    </citation>
    <scope>NUCLEOTIDE SEQUENCE [LARGE SCALE GENOMIC DNA]</scope>
    <source>
        <strain evidence="2 3">JCM 15478</strain>
    </source>
</reference>
<gene>
    <name evidence="2" type="ORF">GCM10009801_48180</name>
</gene>
<evidence type="ECO:0000313" key="3">
    <source>
        <dbReference type="Proteomes" id="UP001500016"/>
    </source>
</evidence>
<dbReference type="InterPro" id="IPR037401">
    <property type="entry name" value="SnoaL-like"/>
</dbReference>
<comment type="caution">
    <text evidence="2">The sequence shown here is derived from an EMBL/GenBank/DDBJ whole genome shotgun (WGS) entry which is preliminary data.</text>
</comment>
<evidence type="ECO:0000313" key="2">
    <source>
        <dbReference type="EMBL" id="GAA2086045.1"/>
    </source>
</evidence>
<dbReference type="RefSeq" id="WP_344531359.1">
    <property type="nucleotide sequence ID" value="NZ_BAAAPE010000013.1"/>
</dbReference>
<dbReference type="Proteomes" id="UP001500016">
    <property type="component" value="Unassembled WGS sequence"/>
</dbReference>